<dbReference type="OrthoDB" id="9777133at2"/>
<proteinExistence type="inferred from homology"/>
<reference evidence="2 3" key="2">
    <citation type="submission" date="2018-05" db="EMBL/GenBank/DDBJ databases">
        <authorList>
            <person name="Lanie J.A."/>
            <person name="Ng W.-L."/>
            <person name="Kazmierczak K.M."/>
            <person name="Andrzejewski T.M."/>
            <person name="Davidsen T.M."/>
            <person name="Wayne K.J."/>
            <person name="Tettelin H."/>
            <person name="Glass J.I."/>
            <person name="Rusch D."/>
            <person name="Podicherti R."/>
            <person name="Tsui H.-C.T."/>
            <person name="Winkler M.E."/>
        </authorList>
    </citation>
    <scope>NUCLEOTIDE SEQUENCE [LARGE SCALE GENOMIC DNA]</scope>
    <source>
        <strain evidence="2 3">C305</strain>
    </source>
</reference>
<dbReference type="HAMAP" id="MF_00652">
    <property type="entry name" value="UPF0246"/>
    <property type="match status" value="1"/>
</dbReference>
<dbReference type="Pfam" id="PF03883">
    <property type="entry name" value="H2O2_YaaD"/>
    <property type="match status" value="1"/>
</dbReference>
<evidence type="ECO:0000256" key="1">
    <source>
        <dbReference type="HAMAP-Rule" id="MF_00652"/>
    </source>
</evidence>
<dbReference type="RefSeq" id="WP_109359471.1">
    <property type="nucleotide sequence ID" value="NZ_QFRJ01000006.1"/>
</dbReference>
<dbReference type="PANTHER" id="PTHR30283:SF4">
    <property type="entry name" value="PEROXIDE STRESS RESISTANCE PROTEIN YAAA"/>
    <property type="match status" value="1"/>
</dbReference>
<dbReference type="Proteomes" id="UP000245370">
    <property type="component" value="Unassembled WGS sequence"/>
</dbReference>
<organism evidence="2 3">
    <name type="scientific">Brumimicrobium oceani</name>
    <dbReference type="NCBI Taxonomy" id="2100725"/>
    <lineage>
        <taxon>Bacteria</taxon>
        <taxon>Pseudomonadati</taxon>
        <taxon>Bacteroidota</taxon>
        <taxon>Flavobacteriia</taxon>
        <taxon>Flavobacteriales</taxon>
        <taxon>Crocinitomicaceae</taxon>
        <taxon>Brumimicrobium</taxon>
    </lineage>
</organism>
<comment type="similarity">
    <text evidence="1">Belongs to the UPF0246 family.</text>
</comment>
<gene>
    <name evidence="2" type="ORF">DIT68_09010</name>
</gene>
<dbReference type="PANTHER" id="PTHR30283">
    <property type="entry name" value="PEROXIDE STRESS RESPONSE PROTEIN YAAA"/>
    <property type="match status" value="1"/>
</dbReference>
<evidence type="ECO:0000313" key="3">
    <source>
        <dbReference type="Proteomes" id="UP000245370"/>
    </source>
</evidence>
<comment type="caution">
    <text evidence="2">The sequence shown here is derived from an EMBL/GenBank/DDBJ whole genome shotgun (WGS) entry which is preliminary data.</text>
</comment>
<keyword evidence="3" id="KW-1185">Reference proteome</keyword>
<sequence>MKILLSPAKSLDYDQNIETPFTEKAHFLEEADYLAKKLQKMSKKQIGELMKISENLSDLNHQRYQDWEKPTSLNDNAKPAVTVFTGEAYKGLDVSTFSKKDFENAQKDLMILSGLYGILKPLDLMFPYRLEMGTRWNVTSKTKNLYEYWGSKLAKFINEETEKDEVIINLASNEYFKAVDKKVLKPRIITPVFKDLKGDEFKVIMMYAKHARGAMTRDIIQNQYKDVEDLKGYNVDGYSYSEEMSGEDEWVFVR</sequence>
<dbReference type="EMBL" id="QFRJ01000006">
    <property type="protein sequence ID" value="PWH85390.1"/>
    <property type="molecule type" value="Genomic_DNA"/>
</dbReference>
<dbReference type="GO" id="GO:0033194">
    <property type="term" value="P:response to hydroperoxide"/>
    <property type="evidence" value="ECO:0007669"/>
    <property type="project" value="TreeGrafter"/>
</dbReference>
<dbReference type="GO" id="GO:0005829">
    <property type="term" value="C:cytosol"/>
    <property type="evidence" value="ECO:0007669"/>
    <property type="project" value="TreeGrafter"/>
</dbReference>
<dbReference type="NCBIfam" id="NF002542">
    <property type="entry name" value="PRK02101.1-3"/>
    <property type="match status" value="1"/>
</dbReference>
<name>A0A2U2XCB6_9FLAO</name>
<reference evidence="2 3" key="1">
    <citation type="submission" date="2018-05" db="EMBL/GenBank/DDBJ databases">
        <title>Brumimicrobium oceani sp. nov., isolated from coastal sediment.</title>
        <authorList>
            <person name="Kou Y."/>
        </authorList>
    </citation>
    <scope>NUCLEOTIDE SEQUENCE [LARGE SCALE GENOMIC DNA]</scope>
    <source>
        <strain evidence="2 3">C305</strain>
    </source>
</reference>
<protein>
    <recommendedName>
        <fullName evidence="1">UPF0246 protein DIT68_09010</fullName>
    </recommendedName>
</protein>
<evidence type="ECO:0000313" key="2">
    <source>
        <dbReference type="EMBL" id="PWH85390.1"/>
    </source>
</evidence>
<dbReference type="InterPro" id="IPR005583">
    <property type="entry name" value="YaaA"/>
</dbReference>
<accession>A0A2U2XCB6</accession>
<dbReference type="AlphaFoldDB" id="A0A2U2XCB6"/>